<keyword evidence="1" id="KW-0812">Transmembrane</keyword>
<accession>A0A175VSJ2</accession>
<feature type="non-terminal residue" evidence="2">
    <location>
        <position position="1"/>
    </location>
</feature>
<evidence type="ECO:0000313" key="2">
    <source>
        <dbReference type="EMBL" id="KXX74010.1"/>
    </source>
</evidence>
<feature type="non-terminal residue" evidence="2">
    <location>
        <position position="52"/>
    </location>
</feature>
<organism evidence="2 3">
    <name type="scientific">Madurella mycetomatis</name>
    <dbReference type="NCBI Taxonomy" id="100816"/>
    <lineage>
        <taxon>Eukaryota</taxon>
        <taxon>Fungi</taxon>
        <taxon>Dikarya</taxon>
        <taxon>Ascomycota</taxon>
        <taxon>Pezizomycotina</taxon>
        <taxon>Sordariomycetes</taxon>
        <taxon>Sordariomycetidae</taxon>
        <taxon>Sordariales</taxon>
        <taxon>Sordariales incertae sedis</taxon>
        <taxon>Madurella</taxon>
    </lineage>
</organism>
<reference evidence="2 3" key="1">
    <citation type="journal article" date="2016" name="Genome Announc.">
        <title>Genome Sequence of Madurella mycetomatis mm55, Isolated from a Human Mycetoma Case in Sudan.</title>
        <authorList>
            <person name="Smit S."/>
            <person name="Derks M.F."/>
            <person name="Bervoets S."/>
            <person name="Fahal A."/>
            <person name="van Leeuwen W."/>
            <person name="van Belkum A."/>
            <person name="van de Sande W.W."/>
        </authorList>
    </citation>
    <scope>NUCLEOTIDE SEQUENCE [LARGE SCALE GENOMIC DNA]</scope>
    <source>
        <strain evidence="3">mm55</strain>
    </source>
</reference>
<protein>
    <submittedName>
        <fullName evidence="2">Uncharacterized protein</fullName>
    </submittedName>
</protein>
<evidence type="ECO:0000256" key="1">
    <source>
        <dbReference type="SAM" id="Phobius"/>
    </source>
</evidence>
<proteinExistence type="predicted"/>
<comment type="caution">
    <text evidence="2">The sequence shown here is derived from an EMBL/GenBank/DDBJ whole genome shotgun (WGS) entry which is preliminary data.</text>
</comment>
<feature type="transmembrane region" description="Helical" evidence="1">
    <location>
        <begin position="12"/>
        <end position="32"/>
    </location>
</feature>
<dbReference type="Proteomes" id="UP000078237">
    <property type="component" value="Unassembled WGS sequence"/>
</dbReference>
<keyword evidence="1" id="KW-1133">Transmembrane helix</keyword>
<evidence type="ECO:0000313" key="3">
    <source>
        <dbReference type="Proteomes" id="UP000078237"/>
    </source>
</evidence>
<name>A0A175VSJ2_9PEZI</name>
<dbReference type="VEuPathDB" id="FungiDB:MMYC01_210664"/>
<keyword evidence="1" id="KW-0472">Membrane</keyword>
<gene>
    <name evidence="2" type="ORF">MMYC01_210664</name>
</gene>
<dbReference type="EMBL" id="LCTW02000397">
    <property type="protein sequence ID" value="KXX74010.1"/>
    <property type="molecule type" value="Genomic_DNA"/>
</dbReference>
<sequence>REAKDLSVGYRTLAVLVPLYALALIAYAVRIWTRIRPKYRLNAADYTITVAF</sequence>
<keyword evidence="3" id="KW-1185">Reference proteome</keyword>
<dbReference type="AlphaFoldDB" id="A0A175VSJ2"/>